<keyword evidence="4" id="KW-0949">S-adenosyl-L-methionine</keyword>
<feature type="compositionally biased region" description="Acidic residues" evidence="7">
    <location>
        <begin position="136"/>
        <end position="145"/>
    </location>
</feature>
<dbReference type="PANTHER" id="PTHR45814">
    <property type="entry name" value="HISTONE-LYSINE N-METHYLTRANSFERASE SETD1"/>
    <property type="match status" value="1"/>
</dbReference>
<evidence type="ECO:0000256" key="2">
    <source>
        <dbReference type="ARBA" id="ARBA00022603"/>
    </source>
</evidence>
<keyword evidence="3" id="KW-0808">Transferase</keyword>
<evidence type="ECO:0000256" key="5">
    <source>
        <dbReference type="ARBA" id="ARBA00022853"/>
    </source>
</evidence>
<reference evidence="8 9" key="1">
    <citation type="submission" date="2021-07" db="EMBL/GenBank/DDBJ databases">
        <authorList>
            <person name="Palmer J.M."/>
        </authorList>
    </citation>
    <scope>NUCLEOTIDE SEQUENCE [LARGE SCALE GENOMIC DNA]</scope>
    <source>
        <strain evidence="8 9">AT_MEX2019</strain>
        <tissue evidence="8">Muscle</tissue>
    </source>
</reference>
<evidence type="ECO:0000256" key="1">
    <source>
        <dbReference type="ARBA" id="ARBA00004123"/>
    </source>
</evidence>
<protein>
    <submittedName>
        <fullName evidence="8">Uncharacterized protein</fullName>
    </submittedName>
</protein>
<dbReference type="PANTHER" id="PTHR45814:SF1">
    <property type="entry name" value="HISTONE-LYSINE N-METHYLTRANSFERASE SETD1B"/>
    <property type="match status" value="1"/>
</dbReference>
<sequence length="581" mass="65316">MEKSAAERAKRRHARPSQLDSDDEEEEDLTHNNKHHMSDQVEAIVPLLGDSHILSDRDDGDDADQRCEEKTSAQEMFEGEDAIACQTSAEEQWVESVAERLSESIASEESNYSWDSFPSESFDDSSSDLSSRHEGMEEEDADDRSEECIVISSDEDLMELELSVTPTAPLTPGAQLDLDWLESCHRAQTGENCPACLHENSDVDSMVELQHCDSPDLELISPIELEVVSGLGVSMGRPEWTPECVENIDNLRPLTPTGSLVDSDTDNLIKSKPASPSLDEVERPATPGKGIIAELFNIDSDEANEIISLSPPSGDVLLPTSDFPPASYPSYEEKPKTPGRDETGVWTLHSSTIATNGQRTATFQGSTVFSPLHSPPDVLPLSSNPYISPPKTPGRDIFLPRRDIVHKRKTKKIPTSLPLLHDSPLSVSPLPISFPCSLFESSFDSADGNNISISSGVRMKPLQGLENMPRLYNEEKPLSRQKLWRRLKRRKRASLRQRLIKGINWSCSFQHHLLRRRSSCEEYNILHNIWKEGLDEEDARHLQSTYERLLEQNNVAWWLSDTFWIPHPHILFILCWIMHAL</sequence>
<feature type="region of interest" description="Disordered" evidence="7">
    <location>
        <begin position="256"/>
        <end position="284"/>
    </location>
</feature>
<feature type="compositionally biased region" description="Basic and acidic residues" evidence="7">
    <location>
        <begin position="53"/>
        <end position="72"/>
    </location>
</feature>
<evidence type="ECO:0000256" key="4">
    <source>
        <dbReference type="ARBA" id="ARBA00022691"/>
    </source>
</evidence>
<comment type="caution">
    <text evidence="8">The sequence shown here is derived from an EMBL/GenBank/DDBJ whole genome shotgun (WGS) entry which is preliminary data.</text>
</comment>
<accession>A0ABU7B2W9</accession>
<keyword evidence="9" id="KW-1185">Reference proteome</keyword>
<feature type="region of interest" description="Disordered" evidence="7">
    <location>
        <begin position="309"/>
        <end position="340"/>
    </location>
</feature>
<evidence type="ECO:0000256" key="3">
    <source>
        <dbReference type="ARBA" id="ARBA00022679"/>
    </source>
</evidence>
<dbReference type="EMBL" id="JAHUTI010039423">
    <property type="protein sequence ID" value="MED6244199.1"/>
    <property type="molecule type" value="Genomic_DNA"/>
</dbReference>
<feature type="region of interest" description="Disordered" evidence="7">
    <location>
        <begin position="1"/>
        <end position="95"/>
    </location>
</feature>
<feature type="compositionally biased region" description="Polar residues" evidence="7">
    <location>
        <begin position="256"/>
        <end position="268"/>
    </location>
</feature>
<feature type="region of interest" description="Disordered" evidence="7">
    <location>
        <begin position="108"/>
        <end position="145"/>
    </location>
</feature>
<comment type="subcellular location">
    <subcellularLocation>
        <location evidence="1">Nucleus</location>
    </subcellularLocation>
</comment>
<evidence type="ECO:0000313" key="8">
    <source>
        <dbReference type="EMBL" id="MED6244199.1"/>
    </source>
</evidence>
<keyword evidence="2" id="KW-0489">Methyltransferase</keyword>
<dbReference type="InterPro" id="IPR044570">
    <property type="entry name" value="Set1-like"/>
</dbReference>
<name>A0ABU7B2W9_9TELE</name>
<gene>
    <name evidence="8" type="ORF">ATANTOWER_030901</name>
</gene>
<feature type="compositionally biased region" description="Basic and acidic residues" evidence="7">
    <location>
        <begin position="331"/>
        <end position="340"/>
    </location>
</feature>
<evidence type="ECO:0000256" key="7">
    <source>
        <dbReference type="SAM" id="MobiDB-lite"/>
    </source>
</evidence>
<evidence type="ECO:0000256" key="6">
    <source>
        <dbReference type="ARBA" id="ARBA00023242"/>
    </source>
</evidence>
<keyword evidence="5" id="KW-0156">Chromatin regulator</keyword>
<keyword evidence="6" id="KW-0539">Nucleus</keyword>
<dbReference type="Proteomes" id="UP001345963">
    <property type="component" value="Unassembled WGS sequence"/>
</dbReference>
<proteinExistence type="predicted"/>
<organism evidence="8 9">
    <name type="scientific">Ataeniobius toweri</name>
    <dbReference type="NCBI Taxonomy" id="208326"/>
    <lineage>
        <taxon>Eukaryota</taxon>
        <taxon>Metazoa</taxon>
        <taxon>Chordata</taxon>
        <taxon>Craniata</taxon>
        <taxon>Vertebrata</taxon>
        <taxon>Euteleostomi</taxon>
        <taxon>Actinopterygii</taxon>
        <taxon>Neopterygii</taxon>
        <taxon>Teleostei</taxon>
        <taxon>Neoteleostei</taxon>
        <taxon>Acanthomorphata</taxon>
        <taxon>Ovalentaria</taxon>
        <taxon>Atherinomorphae</taxon>
        <taxon>Cyprinodontiformes</taxon>
        <taxon>Goodeidae</taxon>
        <taxon>Ataeniobius</taxon>
    </lineage>
</organism>
<evidence type="ECO:0000313" key="9">
    <source>
        <dbReference type="Proteomes" id="UP001345963"/>
    </source>
</evidence>